<dbReference type="Proteomes" id="UP001589707">
    <property type="component" value="Unassembled WGS sequence"/>
</dbReference>
<evidence type="ECO:0008006" key="3">
    <source>
        <dbReference type="Google" id="ProtNLM"/>
    </source>
</evidence>
<protein>
    <recommendedName>
        <fullName evidence="3">4Fe-4S single cluster domain-containing protein</fullName>
    </recommendedName>
</protein>
<organism evidence="1 2">
    <name type="scientific">Brevibacterium otitidis</name>
    <dbReference type="NCBI Taxonomy" id="53364"/>
    <lineage>
        <taxon>Bacteria</taxon>
        <taxon>Bacillati</taxon>
        <taxon>Actinomycetota</taxon>
        <taxon>Actinomycetes</taxon>
        <taxon>Micrococcales</taxon>
        <taxon>Brevibacteriaceae</taxon>
        <taxon>Brevibacterium</taxon>
    </lineage>
</organism>
<keyword evidence="2" id="KW-1185">Reference proteome</keyword>
<dbReference type="RefSeq" id="WP_376841482.1">
    <property type="nucleotide sequence ID" value="NZ_JBHMAU010000119.1"/>
</dbReference>
<evidence type="ECO:0000313" key="2">
    <source>
        <dbReference type="Proteomes" id="UP001589707"/>
    </source>
</evidence>
<dbReference type="EMBL" id="JBHMAU010000119">
    <property type="protein sequence ID" value="MFB9777510.1"/>
    <property type="molecule type" value="Genomic_DNA"/>
</dbReference>
<name>A0ABV5X4Y5_9MICO</name>
<dbReference type="InterPro" id="IPR058240">
    <property type="entry name" value="rSAM_sf"/>
</dbReference>
<proteinExistence type="predicted"/>
<reference evidence="1 2" key="1">
    <citation type="submission" date="2024-09" db="EMBL/GenBank/DDBJ databases">
        <authorList>
            <person name="Sun Q."/>
            <person name="Mori K."/>
        </authorList>
    </citation>
    <scope>NUCLEOTIDE SEQUENCE [LARGE SCALE GENOMIC DNA]</scope>
    <source>
        <strain evidence="1 2">JCM 11683</strain>
    </source>
</reference>
<accession>A0ABV5X4Y5</accession>
<sequence length="100" mass="11271">MVVPRHVGDLLAAQAAEDSEQFGQLSRDYPQTAATLRQAGWLDEEIVHRRVPEGPHLKRVQVEALLTCNLSCSYCYSTSGPGRRERLSHDEVILTWLKLV</sequence>
<comment type="caution">
    <text evidence="1">The sequence shown here is derived from an EMBL/GenBank/DDBJ whole genome shotgun (WGS) entry which is preliminary data.</text>
</comment>
<gene>
    <name evidence="1" type="ORF">ACFFN1_14110</name>
</gene>
<evidence type="ECO:0000313" key="1">
    <source>
        <dbReference type="EMBL" id="MFB9777510.1"/>
    </source>
</evidence>
<dbReference type="SUPFAM" id="SSF102114">
    <property type="entry name" value="Radical SAM enzymes"/>
    <property type="match status" value="1"/>
</dbReference>